<dbReference type="Gene3D" id="2.60.40.10">
    <property type="entry name" value="Immunoglobulins"/>
    <property type="match status" value="1"/>
</dbReference>
<feature type="signal peptide" evidence="1">
    <location>
        <begin position="1"/>
        <end position="39"/>
    </location>
</feature>
<dbReference type="InterPro" id="IPR036116">
    <property type="entry name" value="FN3_sf"/>
</dbReference>
<dbReference type="PROSITE" id="PS50853">
    <property type="entry name" value="FN3"/>
    <property type="match status" value="1"/>
</dbReference>
<evidence type="ECO:0000313" key="4">
    <source>
        <dbReference type="Proteomes" id="UP001320876"/>
    </source>
</evidence>
<dbReference type="SMART" id="SM00060">
    <property type="entry name" value="FN3"/>
    <property type="match status" value="1"/>
</dbReference>
<dbReference type="Proteomes" id="UP001320876">
    <property type="component" value="Unassembled WGS sequence"/>
</dbReference>
<dbReference type="Pfam" id="PF17963">
    <property type="entry name" value="Big_9"/>
    <property type="match status" value="7"/>
</dbReference>
<dbReference type="CDD" id="cd11304">
    <property type="entry name" value="Cadherin_repeat"/>
    <property type="match status" value="1"/>
</dbReference>
<feature type="chain" id="PRO_5046428982" evidence="1">
    <location>
        <begin position="40"/>
        <end position="845"/>
    </location>
</feature>
<dbReference type="RefSeq" id="WP_264485027.1">
    <property type="nucleotide sequence ID" value="NZ_JAPDDT010000001.1"/>
</dbReference>
<dbReference type="NCBIfam" id="NF012211">
    <property type="entry name" value="tand_rpt_95"/>
    <property type="match status" value="7"/>
</dbReference>
<dbReference type="PANTHER" id="PTHR45739">
    <property type="entry name" value="MATRIX PROTEIN, PUTATIVE-RELATED"/>
    <property type="match status" value="1"/>
</dbReference>
<comment type="caution">
    <text evidence="3">The sequence shown here is derived from an EMBL/GenBank/DDBJ whole genome shotgun (WGS) entry which is preliminary data.</text>
</comment>
<dbReference type="InterPro" id="IPR051561">
    <property type="entry name" value="FRAS1_ECM"/>
</dbReference>
<sequence length="845" mass="85312">MNHLVATNSQTHHPLAQNLLKSIAAVCAAVVSLAGSAFAAGTNSVSLAWDPNPETNIAGYRLQYGLTPGNYPSVVDAGAATSATANGLNQGTTYYFTVVAYNSAGQFSPASSEVTYTVPGAPNTAPSATSFSVTVAEDSQNFATLGGTDGEGDLLTYSIVSAPAKGTLSGTAPNLIYRPAANVSGSDSFTYRANDGAVNSATATVSITILPMNDQPSADAKTFTVQEDGQVAATLTGSDPDGDTLIYSIVTAPTKGTLTGSAPNFTYRPAANLNGSDSFTYRVSDGASTSATVTANITISAVNDIPVANPQSLTTAEDTPISVNFTGSDVEGSTLTYAVVSPPGNGTLSGTPPNLTFTPAANFSGTVNFPFRVNDGTANSGNALIVIVITPVNDAPTATPLTVSTAPGSPAAVALSGNDIEGSALSYAIVAPPANGSLSGTAPNLTYTATAGYTGNDSFTYRVNDGSLNSPAATVSISVGTSNRTPQAHGKSMATMMNKAVSVILTGSDADADAISYRIVSQPTGGSLSGTPPNVKYTPKAKWTGNDQFTYVVNDGKADSPAATVNLKVKGKNLKPVATARTATATQNTAATVVVAGSDPDGDPLSFVVVKQPANGSVSGTGPNFVYVPKSGFKGKDSFTFAASDGAAKSKPATVAITVVNPNNKAPVAIAQSVSGAAKKLVAVTLRGTDPDSDALTFRVVSKPASGKLTGKGANLKFKPAATFSGTVTFTYVANDGSVDSAPATVTLTIGSSAAAPRSLAAHDKSAEVGGPEIVPGLAMSRSPAGEMILRVTGVPGQRYTLEHSESLTGWAELQSVDIPGTGSIELEVVVPEGSRSGFFRLQIP</sequence>
<dbReference type="SUPFAM" id="SSF49265">
    <property type="entry name" value="Fibronectin type III"/>
    <property type="match status" value="1"/>
</dbReference>
<dbReference type="InterPro" id="IPR003961">
    <property type="entry name" value="FN3_dom"/>
</dbReference>
<reference evidence="3 4" key="1">
    <citation type="submission" date="2022-10" db="EMBL/GenBank/DDBJ databases">
        <title>Luteolibacter arcticus strain CCTCC AB 2014275, whole genome shotgun sequencing project.</title>
        <authorList>
            <person name="Zhao G."/>
            <person name="Shen L."/>
        </authorList>
    </citation>
    <scope>NUCLEOTIDE SEQUENCE [LARGE SCALE GENOMIC DNA]</scope>
    <source>
        <strain evidence="3 4">CCTCC AB 2014275</strain>
    </source>
</reference>
<evidence type="ECO:0000313" key="3">
    <source>
        <dbReference type="EMBL" id="MCW1920918.1"/>
    </source>
</evidence>
<organism evidence="3 4">
    <name type="scientific">Luteolibacter arcticus</name>
    <dbReference type="NCBI Taxonomy" id="1581411"/>
    <lineage>
        <taxon>Bacteria</taxon>
        <taxon>Pseudomonadati</taxon>
        <taxon>Verrucomicrobiota</taxon>
        <taxon>Verrucomicrobiia</taxon>
        <taxon>Verrucomicrobiales</taxon>
        <taxon>Verrucomicrobiaceae</taxon>
        <taxon>Luteolibacter</taxon>
    </lineage>
</organism>
<accession>A0ABT3GBB2</accession>
<dbReference type="InterPro" id="IPR013783">
    <property type="entry name" value="Ig-like_fold"/>
</dbReference>
<dbReference type="EMBL" id="JAPDDT010000001">
    <property type="protein sequence ID" value="MCW1920918.1"/>
    <property type="molecule type" value="Genomic_DNA"/>
</dbReference>
<dbReference type="PANTHER" id="PTHR45739:SF8">
    <property type="entry name" value="FRAS1-RELATED EXTRACELLULAR MATRIX PROTEIN 1"/>
    <property type="match status" value="1"/>
</dbReference>
<proteinExistence type="predicted"/>
<gene>
    <name evidence="3" type="ORF">OKA05_00030</name>
</gene>
<dbReference type="Gene3D" id="2.60.40.2810">
    <property type="match status" value="7"/>
</dbReference>
<feature type="domain" description="Fibronectin type-III" evidence="2">
    <location>
        <begin position="29"/>
        <end position="121"/>
    </location>
</feature>
<evidence type="ECO:0000259" key="2">
    <source>
        <dbReference type="PROSITE" id="PS50853"/>
    </source>
</evidence>
<keyword evidence="4" id="KW-1185">Reference proteome</keyword>
<dbReference type="Pfam" id="PF00041">
    <property type="entry name" value="fn3"/>
    <property type="match status" value="1"/>
</dbReference>
<name>A0ABT3GBB2_9BACT</name>
<evidence type="ECO:0000256" key="1">
    <source>
        <dbReference type="SAM" id="SignalP"/>
    </source>
</evidence>
<protein>
    <submittedName>
        <fullName evidence="3">Ig-like domain-containing protein</fullName>
    </submittedName>
</protein>
<keyword evidence="1" id="KW-0732">Signal</keyword>
<dbReference type="CDD" id="cd00063">
    <property type="entry name" value="FN3"/>
    <property type="match status" value="1"/>
</dbReference>